<dbReference type="RefSeq" id="WP_185801612.1">
    <property type="nucleotide sequence ID" value="NZ_JACJVJ010000002.1"/>
</dbReference>
<comment type="caution">
    <text evidence="2">The sequence shown here is derived from an EMBL/GenBank/DDBJ whole genome shotgun (WGS) entry which is preliminary data.</text>
</comment>
<organism evidence="2 3">
    <name type="scientific">Parasphingopyxis marina</name>
    <dbReference type="NCBI Taxonomy" id="2761622"/>
    <lineage>
        <taxon>Bacteria</taxon>
        <taxon>Pseudomonadati</taxon>
        <taxon>Pseudomonadota</taxon>
        <taxon>Alphaproteobacteria</taxon>
        <taxon>Sphingomonadales</taxon>
        <taxon>Sphingomonadaceae</taxon>
        <taxon>Parasphingopyxis</taxon>
    </lineage>
</organism>
<sequence>MDGNDTDLFGNAPPQADLFASEERPGYEFRANPDRVRRRLNRFLAEARAARAMPWPEREARTIETIFPQMANWLPDDEADQLRFEFAQEIERLKKAA</sequence>
<protein>
    <submittedName>
        <fullName evidence="2">Uncharacterized protein</fullName>
    </submittedName>
</protein>
<proteinExistence type="predicted"/>
<dbReference type="EMBL" id="JACJVJ010000002">
    <property type="protein sequence ID" value="MBC2778352.1"/>
    <property type="molecule type" value="Genomic_DNA"/>
</dbReference>
<name>A0A842HZG7_9SPHN</name>
<dbReference type="Proteomes" id="UP000564378">
    <property type="component" value="Unassembled WGS sequence"/>
</dbReference>
<keyword evidence="3" id="KW-1185">Reference proteome</keyword>
<evidence type="ECO:0000313" key="2">
    <source>
        <dbReference type="EMBL" id="MBC2778352.1"/>
    </source>
</evidence>
<accession>A0A842HZG7</accession>
<dbReference type="AlphaFoldDB" id="A0A842HZG7"/>
<gene>
    <name evidence="2" type="ORF">H6P80_12055</name>
</gene>
<reference evidence="2 3" key="1">
    <citation type="submission" date="2020-08" db="EMBL/GenBank/DDBJ databases">
        <title>Draft genome sequence of Parasphingopyxis sp. GrpM-11.</title>
        <authorList>
            <person name="Oh J."/>
            <person name="Roh D.-H."/>
        </authorList>
    </citation>
    <scope>NUCLEOTIDE SEQUENCE [LARGE SCALE GENOMIC DNA]</scope>
    <source>
        <strain evidence="2 3">GrpM-11</strain>
    </source>
</reference>
<feature type="region of interest" description="Disordered" evidence="1">
    <location>
        <begin position="1"/>
        <end position="24"/>
    </location>
</feature>
<evidence type="ECO:0000313" key="3">
    <source>
        <dbReference type="Proteomes" id="UP000564378"/>
    </source>
</evidence>
<evidence type="ECO:0000256" key="1">
    <source>
        <dbReference type="SAM" id="MobiDB-lite"/>
    </source>
</evidence>